<organism evidence="8 9">
    <name type="scientific">Verruconis gallopava</name>
    <dbReference type="NCBI Taxonomy" id="253628"/>
    <lineage>
        <taxon>Eukaryota</taxon>
        <taxon>Fungi</taxon>
        <taxon>Dikarya</taxon>
        <taxon>Ascomycota</taxon>
        <taxon>Pezizomycotina</taxon>
        <taxon>Dothideomycetes</taxon>
        <taxon>Pleosporomycetidae</taxon>
        <taxon>Venturiales</taxon>
        <taxon>Sympoventuriaceae</taxon>
        <taxon>Verruconis</taxon>
    </lineage>
</organism>
<dbReference type="GO" id="GO:0005634">
    <property type="term" value="C:nucleus"/>
    <property type="evidence" value="ECO:0007669"/>
    <property type="project" value="UniProtKB-SubCell"/>
</dbReference>
<dbReference type="GO" id="GO:0051455">
    <property type="term" value="P:spindle attachment to meiosis I kinetochore"/>
    <property type="evidence" value="ECO:0007669"/>
    <property type="project" value="TreeGrafter"/>
</dbReference>
<evidence type="ECO:0000256" key="5">
    <source>
        <dbReference type="SAM" id="MobiDB-lite"/>
    </source>
</evidence>
<dbReference type="STRING" id="253628.A0A0D2AJK8"/>
<dbReference type="PANTHER" id="PTHR16684">
    <property type="entry name" value="CENTROMERE PROTEIN C"/>
    <property type="match status" value="1"/>
</dbReference>
<evidence type="ECO:0000256" key="1">
    <source>
        <dbReference type="ARBA" id="ARBA00004123"/>
    </source>
</evidence>
<feature type="compositionally biased region" description="Polar residues" evidence="5">
    <location>
        <begin position="301"/>
        <end position="313"/>
    </location>
</feature>
<dbReference type="InParanoid" id="A0A0D2AJK8"/>
<dbReference type="Gene3D" id="2.60.120.10">
    <property type="entry name" value="Jelly Rolls"/>
    <property type="match status" value="1"/>
</dbReference>
<feature type="compositionally biased region" description="Basic residues" evidence="5">
    <location>
        <begin position="531"/>
        <end position="550"/>
    </location>
</feature>
<feature type="region of interest" description="Disordered" evidence="5">
    <location>
        <begin position="221"/>
        <end position="490"/>
    </location>
</feature>
<feature type="compositionally biased region" description="Basic residues" evidence="5">
    <location>
        <begin position="419"/>
        <end position="430"/>
    </location>
</feature>
<evidence type="ECO:0000256" key="4">
    <source>
        <dbReference type="ARBA" id="ARBA00023242"/>
    </source>
</evidence>
<feature type="region of interest" description="Disordered" evidence="5">
    <location>
        <begin position="163"/>
        <end position="207"/>
    </location>
</feature>
<feature type="compositionally biased region" description="Basic residues" evidence="5">
    <location>
        <begin position="1"/>
        <end position="10"/>
    </location>
</feature>
<keyword evidence="4" id="KW-0539">Nucleus</keyword>
<evidence type="ECO:0000313" key="9">
    <source>
        <dbReference type="Proteomes" id="UP000053259"/>
    </source>
</evidence>
<feature type="domain" description="Mif2/CENP-C cupin" evidence="6">
    <location>
        <begin position="622"/>
        <end position="689"/>
    </location>
</feature>
<evidence type="ECO:0000256" key="3">
    <source>
        <dbReference type="ARBA" id="ARBA00023125"/>
    </source>
</evidence>
<dbReference type="InterPro" id="IPR028929">
    <property type="entry name" value="Mif2_N"/>
</dbReference>
<dbReference type="AlphaFoldDB" id="A0A0D2AJK8"/>
<keyword evidence="3" id="KW-0238">DNA-binding</keyword>
<feature type="compositionally biased region" description="Polar residues" evidence="5">
    <location>
        <begin position="282"/>
        <end position="291"/>
    </location>
</feature>
<dbReference type="GO" id="GO:0019237">
    <property type="term" value="F:centromeric DNA binding"/>
    <property type="evidence" value="ECO:0007669"/>
    <property type="project" value="InterPro"/>
</dbReference>
<dbReference type="VEuPathDB" id="FungiDB:PV09_09209"/>
<sequence>MPGPVGRRKRDNAERPENYYEAGVQGRKTGITLPQGARDEHGIEDLDGIFSSPEKVASSPEKRQQRNGNKSLTSEDMEIAHSGSAPDPTEVLSTRRSMLKSSKTTFPPPMGRSPHKTNIGSSPRRQSSVKPKRVDGNLEPLLPRPTVTRRLDFSAAEDARTLNQAARSENLAKTDIYALEATDEEGERDTTEPELPLRNEESMELLEQGDYDPLLVLDDASEIHQISSPTRRKSTKVSMERQREASQLYSAEAVGGEDVEDAVSASSSKQKGKAPARESPQAVKSTATTKSLQRRGGKAQLLSSKLQTTSKRNISADESVVETSYVDSPTQQTVSRGRNKNTARGRQLPTPDDTQPAADEPIETTELDETRTELPPIDRTVKKRGRPAKRKMEVHEDTEQDVPATTETGKASEAEQRAAKRAKHSRKKTTKTGTPKERDPNVSSFKKPEIPPKTGTGSRWDESMWASSRNMSRLRDPTPSAEALVGRTRSGRQVIKPLNHFANERAQYGRDGTLLAVQTAETVERQVTSRSRSRASKRASSKAPSRRAASRARSGVDETIMEDDGESDSVEMEEWEASGEMIHGEVNDYDPLRGTATDEYFETELAWGPNSVPLLPVHSAKFGFAKLLSMPYFGSGLMDFPVGGYKKPRNSGKTSLHAFVHTGKVFVRISGRTEFMVSKGGSFHVPRGKFESLSPFVSFRVSFSEVLGCALPSYTFISLLQLWFCAQHFGSSIFPTDARWHIVLTLRSLKREHRQSGNRSIDSVHVPRTPFFLL</sequence>
<name>A0A0D2AJK8_9PEZI</name>
<feature type="region of interest" description="Disordered" evidence="5">
    <location>
        <begin position="1"/>
        <end position="149"/>
    </location>
</feature>
<dbReference type="OrthoDB" id="1939643at2759"/>
<dbReference type="Proteomes" id="UP000053259">
    <property type="component" value="Unassembled WGS sequence"/>
</dbReference>
<feature type="compositionally biased region" description="Polar residues" evidence="5">
    <location>
        <begin position="116"/>
        <end position="129"/>
    </location>
</feature>
<accession>A0A0D2AJK8</accession>
<feature type="compositionally biased region" description="Basic and acidic residues" evidence="5">
    <location>
        <begin position="188"/>
        <end position="201"/>
    </location>
</feature>
<reference evidence="8 9" key="1">
    <citation type="submission" date="2015-01" db="EMBL/GenBank/DDBJ databases">
        <title>The Genome Sequence of Ochroconis gallopava CBS43764.</title>
        <authorList>
            <consortium name="The Broad Institute Genomics Platform"/>
            <person name="Cuomo C."/>
            <person name="de Hoog S."/>
            <person name="Gorbushina A."/>
            <person name="Stielow B."/>
            <person name="Teixiera M."/>
            <person name="Abouelleil A."/>
            <person name="Chapman S.B."/>
            <person name="Priest M."/>
            <person name="Young S.K."/>
            <person name="Wortman J."/>
            <person name="Nusbaum C."/>
            <person name="Birren B."/>
        </authorList>
    </citation>
    <scope>NUCLEOTIDE SEQUENCE [LARGE SCALE GENOMIC DNA]</scope>
    <source>
        <strain evidence="8 9">CBS 43764</strain>
    </source>
</reference>
<evidence type="ECO:0000256" key="2">
    <source>
        <dbReference type="ARBA" id="ARBA00010291"/>
    </source>
</evidence>
<dbReference type="GO" id="GO:0051315">
    <property type="term" value="P:attachment of mitotic spindle microtubules to kinetochore"/>
    <property type="evidence" value="ECO:0007669"/>
    <property type="project" value="TreeGrafter"/>
</dbReference>
<evidence type="ECO:0000259" key="6">
    <source>
        <dbReference type="Pfam" id="PF11699"/>
    </source>
</evidence>
<dbReference type="PANTHER" id="PTHR16684:SF11">
    <property type="entry name" value="CENTROMERE PROTEIN C"/>
    <property type="match status" value="1"/>
</dbReference>
<dbReference type="GO" id="GO:0000776">
    <property type="term" value="C:kinetochore"/>
    <property type="evidence" value="ECO:0007669"/>
    <property type="project" value="InterPro"/>
</dbReference>
<feature type="compositionally biased region" description="Polar residues" evidence="5">
    <location>
        <begin position="91"/>
        <end position="105"/>
    </location>
</feature>
<dbReference type="InterPro" id="IPR028386">
    <property type="entry name" value="CENP-C/Mif2/cnp3"/>
</dbReference>
<comment type="subcellular location">
    <subcellularLocation>
        <location evidence="1">Nucleus</location>
    </subcellularLocation>
</comment>
<dbReference type="InterPro" id="IPR014710">
    <property type="entry name" value="RmlC-like_jellyroll"/>
</dbReference>
<dbReference type="InterPro" id="IPR025974">
    <property type="entry name" value="Mif2/CENP-C_cupin"/>
</dbReference>
<dbReference type="Pfam" id="PF15624">
    <property type="entry name" value="Mif2_N"/>
    <property type="match status" value="1"/>
</dbReference>
<keyword evidence="9" id="KW-1185">Reference proteome</keyword>
<protein>
    <recommendedName>
        <fullName evidence="10">Mif2/CENP-C cupin domain-containing protein</fullName>
    </recommendedName>
</protein>
<gene>
    <name evidence="8" type="ORF">PV09_09209</name>
</gene>
<evidence type="ECO:0000259" key="7">
    <source>
        <dbReference type="Pfam" id="PF15624"/>
    </source>
</evidence>
<dbReference type="Pfam" id="PF11699">
    <property type="entry name" value="CENP-C_C"/>
    <property type="match status" value="1"/>
</dbReference>
<feature type="compositionally biased region" description="Acidic residues" evidence="5">
    <location>
        <begin position="559"/>
        <end position="569"/>
    </location>
</feature>
<proteinExistence type="inferred from homology"/>
<evidence type="ECO:0008006" key="10">
    <source>
        <dbReference type="Google" id="ProtNLM"/>
    </source>
</evidence>
<feature type="compositionally biased region" description="Polar residues" evidence="5">
    <location>
        <begin position="321"/>
        <end position="336"/>
    </location>
</feature>
<feature type="domain" description="Mif2 N-terminal" evidence="7">
    <location>
        <begin position="19"/>
        <end position="153"/>
    </location>
</feature>
<dbReference type="GeneID" id="27317182"/>
<comment type="similarity">
    <text evidence="2">Belongs to the CENP-C/MIF2 family.</text>
</comment>
<feature type="compositionally biased region" description="Basic and acidic residues" evidence="5">
    <location>
        <begin position="434"/>
        <end position="450"/>
    </location>
</feature>
<dbReference type="EMBL" id="KN847585">
    <property type="protein sequence ID" value="KIV99113.1"/>
    <property type="molecule type" value="Genomic_DNA"/>
</dbReference>
<feature type="region of interest" description="Disordered" evidence="5">
    <location>
        <begin position="521"/>
        <end position="569"/>
    </location>
</feature>
<evidence type="ECO:0000313" key="8">
    <source>
        <dbReference type="EMBL" id="KIV99113.1"/>
    </source>
</evidence>
<dbReference type="RefSeq" id="XP_016208983.1">
    <property type="nucleotide sequence ID" value="XM_016363225.1"/>
</dbReference>
<dbReference type="GO" id="GO:0051382">
    <property type="term" value="P:kinetochore assembly"/>
    <property type="evidence" value="ECO:0007669"/>
    <property type="project" value="InterPro"/>
</dbReference>